<dbReference type="PROSITE" id="PS50112">
    <property type="entry name" value="PAS"/>
    <property type="match status" value="1"/>
</dbReference>
<dbReference type="InterPro" id="IPR035965">
    <property type="entry name" value="PAS-like_dom_sf"/>
</dbReference>
<evidence type="ECO:0000313" key="4">
    <source>
        <dbReference type="Proteomes" id="UP000078348"/>
    </source>
</evidence>
<evidence type="ECO:0000313" key="3">
    <source>
        <dbReference type="EMBL" id="OAO18078.1"/>
    </source>
</evidence>
<dbReference type="AlphaFoldDB" id="A0A196SLZ6"/>
<reference evidence="3 4" key="1">
    <citation type="submission" date="2016-05" db="EMBL/GenBank/DDBJ databases">
        <title>Nuclear genome of Blastocystis sp. subtype 1 NandII.</title>
        <authorList>
            <person name="Gentekaki E."/>
            <person name="Curtis B."/>
            <person name="Stairs C."/>
            <person name="Eme L."/>
            <person name="Herman E."/>
            <person name="Klimes V."/>
            <person name="Arias M.C."/>
            <person name="Elias M."/>
            <person name="Hilliou F."/>
            <person name="Klute M."/>
            <person name="Malik S.-B."/>
            <person name="Pightling A."/>
            <person name="Rachubinski R."/>
            <person name="Salas D."/>
            <person name="Schlacht A."/>
            <person name="Suga H."/>
            <person name="Archibald J."/>
            <person name="Ball S.G."/>
            <person name="Clark G."/>
            <person name="Dacks J."/>
            <person name="Van Der Giezen M."/>
            <person name="Tsaousis A."/>
            <person name="Roger A."/>
        </authorList>
    </citation>
    <scope>NUCLEOTIDE SEQUENCE [LARGE SCALE GENOMIC DNA]</scope>
    <source>
        <strain evidence="4">ATCC 50177 / NandII</strain>
    </source>
</reference>
<dbReference type="SUPFAM" id="SSF47459">
    <property type="entry name" value="HLH, helix-loop-helix DNA-binding domain"/>
    <property type="match status" value="1"/>
</dbReference>
<dbReference type="Gene3D" id="4.10.280.10">
    <property type="entry name" value="Helix-loop-helix DNA-binding domain"/>
    <property type="match status" value="1"/>
</dbReference>
<dbReference type="OrthoDB" id="200651at2759"/>
<comment type="caution">
    <text evidence="3">The sequence shown here is derived from an EMBL/GenBank/DDBJ whole genome shotgun (WGS) entry which is preliminary data.</text>
</comment>
<evidence type="ECO:0000259" key="2">
    <source>
        <dbReference type="PROSITE" id="PS50112"/>
    </source>
</evidence>
<feature type="compositionally biased region" description="Polar residues" evidence="1">
    <location>
        <begin position="88"/>
        <end position="99"/>
    </location>
</feature>
<dbReference type="SUPFAM" id="SSF55785">
    <property type="entry name" value="PYP-like sensor domain (PAS domain)"/>
    <property type="match status" value="1"/>
</dbReference>
<dbReference type="SMART" id="SM00091">
    <property type="entry name" value="PAS"/>
    <property type="match status" value="1"/>
</dbReference>
<dbReference type="Gene3D" id="3.30.450.20">
    <property type="entry name" value="PAS domain"/>
    <property type="match status" value="1"/>
</dbReference>
<dbReference type="InterPro" id="IPR036638">
    <property type="entry name" value="HLH_DNA-bd_sf"/>
</dbReference>
<dbReference type="InterPro" id="IPR000014">
    <property type="entry name" value="PAS"/>
</dbReference>
<feature type="domain" description="PAS" evidence="2">
    <location>
        <begin position="199"/>
        <end position="269"/>
    </location>
</feature>
<name>A0A196SLZ6_BLAHN</name>
<accession>A0A196SLZ6</accession>
<protein>
    <submittedName>
        <fullName evidence="3">Pas-domain protein</fullName>
    </submittedName>
</protein>
<proteinExistence type="predicted"/>
<gene>
    <name evidence="3" type="ORF">AV274_0179</name>
</gene>
<dbReference type="GO" id="GO:0046983">
    <property type="term" value="F:protein dimerization activity"/>
    <property type="evidence" value="ECO:0007669"/>
    <property type="project" value="InterPro"/>
</dbReference>
<dbReference type="Proteomes" id="UP000078348">
    <property type="component" value="Unassembled WGS sequence"/>
</dbReference>
<dbReference type="EMBL" id="LXWW01000008">
    <property type="protein sequence ID" value="OAO18078.1"/>
    <property type="molecule type" value="Genomic_DNA"/>
</dbReference>
<keyword evidence="4" id="KW-1185">Reference proteome</keyword>
<feature type="region of interest" description="Disordered" evidence="1">
    <location>
        <begin position="77"/>
        <end position="117"/>
    </location>
</feature>
<sequence length="372" mass="41319">MEQTYCFPGHIHPYPGFGSEILDNSPLDVFPSSSSSFESPSDDLEPYIHPVQSFISIALPETVPDSCFPHIHSGVPPSVSSTPVAHVESQSTASSLDENTFSDEDLPMDPRSRRSVKHSISEKKRVVRFNKCIDEFSAMLNMNGISVRRIKLPVLCEVVRLMSRLQKEVATLKKREHLQKLKKQSSHLHQATSSHLPHSQREYFAYFKHASSNIAVVTLNGSILDVNHCFCANMKRSADELVGSSLFSFIHPSSLPLLYKNICLLLDDSARPCSQFLCLFRREEVYEPHLVILQCVSAVKSSACFMVTLVALADNSESIYAEETGRTVFVKGSNHYYSLFEQSPMTPMAPMAPLGSPCAFSTESSFSSNASS</sequence>
<organism evidence="3 4">
    <name type="scientific">Blastocystis sp. subtype 1 (strain ATCC 50177 / NandII)</name>
    <dbReference type="NCBI Taxonomy" id="478820"/>
    <lineage>
        <taxon>Eukaryota</taxon>
        <taxon>Sar</taxon>
        <taxon>Stramenopiles</taxon>
        <taxon>Bigyra</taxon>
        <taxon>Opalozoa</taxon>
        <taxon>Opalinata</taxon>
        <taxon>Blastocystidae</taxon>
        <taxon>Blastocystis</taxon>
    </lineage>
</organism>
<dbReference type="CDD" id="cd00130">
    <property type="entry name" value="PAS"/>
    <property type="match status" value="1"/>
</dbReference>
<evidence type="ECO:0000256" key="1">
    <source>
        <dbReference type="SAM" id="MobiDB-lite"/>
    </source>
</evidence>